<keyword evidence="4" id="KW-1185">Reference proteome</keyword>
<evidence type="ECO:0000313" key="4">
    <source>
        <dbReference type="Proteomes" id="UP000190229"/>
    </source>
</evidence>
<organism evidence="1 3">
    <name type="scientific">Ferroacidibacillus organovorans</name>
    <dbReference type="NCBI Taxonomy" id="1765683"/>
    <lineage>
        <taxon>Bacteria</taxon>
        <taxon>Bacillati</taxon>
        <taxon>Bacillota</taxon>
        <taxon>Bacilli</taxon>
        <taxon>Bacillales</taxon>
        <taxon>Alicyclobacillaceae</taxon>
        <taxon>Ferroacidibacillus</taxon>
    </lineage>
</organism>
<dbReference type="Proteomes" id="UP000077421">
    <property type="component" value="Unassembled WGS sequence"/>
</dbReference>
<evidence type="ECO:0000313" key="2">
    <source>
        <dbReference type="EMBL" id="OPG17134.1"/>
    </source>
</evidence>
<dbReference type="OrthoDB" id="9874008at2"/>
<comment type="caution">
    <text evidence="1">The sequence shown here is derived from an EMBL/GenBank/DDBJ whole genome shotgun (WGS) entry which is preliminary data.</text>
</comment>
<accession>A0A162TZP3</accession>
<sequence>MAMNEKLDPELAMKLRDFLKKNHIDRKRIVIDVESETIELDPVEDLEEILSAPPDFTAEEAAQAIDNIRRSREEWA</sequence>
<dbReference type="Proteomes" id="UP000190229">
    <property type="component" value="Unassembled WGS sequence"/>
</dbReference>
<evidence type="ECO:0000313" key="1">
    <source>
        <dbReference type="EMBL" id="OAG95322.1"/>
    </source>
</evidence>
<proteinExistence type="predicted"/>
<evidence type="ECO:0000313" key="3">
    <source>
        <dbReference type="Proteomes" id="UP000077421"/>
    </source>
</evidence>
<name>A0A162TZP3_9BACL</name>
<protein>
    <submittedName>
        <fullName evidence="1">Uncharacterized protein</fullName>
    </submittedName>
</protein>
<dbReference type="EMBL" id="LSUQ01000002">
    <property type="protein sequence ID" value="OAG95322.1"/>
    <property type="molecule type" value="Genomic_DNA"/>
</dbReference>
<dbReference type="EMBL" id="MWPS01000005">
    <property type="protein sequence ID" value="OPG17134.1"/>
    <property type="molecule type" value="Genomic_DNA"/>
</dbReference>
<reference evidence="2 4" key="2">
    <citation type="submission" date="2017-02" db="EMBL/GenBank/DDBJ databases">
        <title>Draft genome of Acidibacillus ferrooxidans Huett2.</title>
        <authorList>
            <person name="Schopf S."/>
        </authorList>
    </citation>
    <scope>NUCLEOTIDE SEQUENCE [LARGE SCALE GENOMIC DNA]</scope>
    <source>
        <strain evidence="2 4">Huett2</strain>
    </source>
</reference>
<dbReference type="RefSeq" id="WP_067560703.1">
    <property type="nucleotide sequence ID" value="NZ_LSUQ01000002.1"/>
</dbReference>
<gene>
    <name evidence="1" type="ORF">AYW79_01255</name>
    <name evidence="2" type="ORF">B2M26_01990</name>
</gene>
<dbReference type="AlphaFoldDB" id="A0A162TZP3"/>
<reference evidence="1 3" key="1">
    <citation type="submission" date="2016-02" db="EMBL/GenBank/DDBJ databases">
        <title>Draft genome sequence of Acidibacillus ferrooxidans SLC66.</title>
        <authorList>
            <person name="Oliveira G."/>
            <person name="Nancucheo I."/>
            <person name="Dall'Agnol H."/>
            <person name="Johnson B."/>
            <person name="Oliveira R."/>
            <person name="Nunes G.L."/>
            <person name="Tzotzos G."/>
            <person name="Orellana S.C."/>
            <person name="Salim A.C."/>
            <person name="Araujo F.M."/>
        </authorList>
    </citation>
    <scope>NUCLEOTIDE SEQUENCE [LARGE SCALE GENOMIC DNA]</scope>
    <source>
        <strain evidence="1 3">SLC66</strain>
    </source>
</reference>